<keyword evidence="2" id="KW-0929">Antimicrobial</keyword>
<name>A0A0N7CLX9_RUDPH</name>
<evidence type="ECO:0000313" key="7">
    <source>
        <dbReference type="EMBL" id="AKN35212.1"/>
    </source>
</evidence>
<evidence type="ECO:0000256" key="4">
    <source>
        <dbReference type="RuleBase" id="RU004440"/>
    </source>
</evidence>
<feature type="chain" id="PRO_5006011380" description="lysozyme" evidence="5">
    <location>
        <begin position="20"/>
        <end position="148"/>
    </location>
</feature>
<dbReference type="AlphaFoldDB" id="A0A0N7CLX9"/>
<keyword evidence="2" id="KW-0081">Bacteriolytic enzyme</keyword>
<dbReference type="PANTHER" id="PTHR11407">
    <property type="entry name" value="LYSOZYME C"/>
    <property type="match status" value="1"/>
</dbReference>
<evidence type="ECO:0000256" key="3">
    <source>
        <dbReference type="ARBA" id="ARBA00023157"/>
    </source>
</evidence>
<accession>A0A0N7CLX9</accession>
<organism evidence="7">
    <name type="scientific">Ruditapes philippinarum</name>
    <name type="common">Japanese carpet shell</name>
    <name type="synonym">Venerupis philippinarum</name>
    <dbReference type="NCBI Taxonomy" id="129788"/>
    <lineage>
        <taxon>Eukaryota</taxon>
        <taxon>Metazoa</taxon>
        <taxon>Spiralia</taxon>
        <taxon>Lophotrochozoa</taxon>
        <taxon>Mollusca</taxon>
        <taxon>Bivalvia</taxon>
        <taxon>Autobranchia</taxon>
        <taxon>Heteroconchia</taxon>
        <taxon>Euheterodonta</taxon>
        <taxon>Imparidentia</taxon>
        <taxon>Neoheterodontei</taxon>
        <taxon>Venerida</taxon>
        <taxon>Veneroidea</taxon>
        <taxon>Veneridae</taxon>
        <taxon>Ruditapes</taxon>
    </lineage>
</organism>
<feature type="signal peptide" evidence="5">
    <location>
        <begin position="1"/>
        <end position="19"/>
    </location>
</feature>
<sequence length="148" mass="17096">MLEVKMLAVLLMTIVVLDALIFTPTKTKCEVVDALRKAGAREEDLRNWVCLVEHESGYQYNLRQYNDSGIFQLYDVWCDRQSGYFGTTCYTLNIYGCSDTCSSFLNEDISNDAYCAVRIKQCQGFSAWDAWRLYCTDLTSPRYDYSEC</sequence>
<dbReference type="SMART" id="SM00263">
    <property type="entry name" value="LYZ1"/>
    <property type="match status" value="1"/>
</dbReference>
<dbReference type="EMBL" id="KM594521">
    <property type="protein sequence ID" value="AKN35212.1"/>
    <property type="molecule type" value="mRNA"/>
</dbReference>
<dbReference type="PROSITE" id="PS00128">
    <property type="entry name" value="GLYCOSYL_HYDROL_F22_1"/>
    <property type="match status" value="1"/>
</dbReference>
<dbReference type="GO" id="GO:0031640">
    <property type="term" value="P:killing of cells of another organism"/>
    <property type="evidence" value="ECO:0007669"/>
    <property type="project" value="UniProtKB-KW"/>
</dbReference>
<evidence type="ECO:0000256" key="1">
    <source>
        <dbReference type="ARBA" id="ARBA00012732"/>
    </source>
</evidence>
<evidence type="ECO:0000256" key="2">
    <source>
        <dbReference type="ARBA" id="ARBA00022638"/>
    </source>
</evidence>
<dbReference type="InterPro" id="IPR001916">
    <property type="entry name" value="Glyco_hydro_22"/>
</dbReference>
<dbReference type="Pfam" id="PF00062">
    <property type="entry name" value="Lys"/>
    <property type="match status" value="1"/>
</dbReference>
<dbReference type="Gene3D" id="1.10.530.10">
    <property type="match status" value="1"/>
</dbReference>
<dbReference type="GO" id="GO:0042742">
    <property type="term" value="P:defense response to bacterium"/>
    <property type="evidence" value="ECO:0007669"/>
    <property type="project" value="UniProtKB-KW"/>
</dbReference>
<proteinExistence type="evidence at transcript level"/>
<dbReference type="SUPFAM" id="SSF53955">
    <property type="entry name" value="Lysozyme-like"/>
    <property type="match status" value="1"/>
</dbReference>
<dbReference type="InterPro" id="IPR023346">
    <property type="entry name" value="Lysozyme-like_dom_sf"/>
</dbReference>
<dbReference type="PROSITE" id="PS51348">
    <property type="entry name" value="GLYCOSYL_HYDROL_F22_2"/>
    <property type="match status" value="1"/>
</dbReference>
<feature type="domain" description="Glycosyl hydrolases family 22 (GH22)" evidence="6">
    <location>
        <begin position="97"/>
        <end position="115"/>
    </location>
</feature>
<dbReference type="PRINTS" id="PR00135">
    <property type="entry name" value="LYZLACT"/>
</dbReference>
<evidence type="ECO:0000259" key="6">
    <source>
        <dbReference type="PROSITE" id="PS00128"/>
    </source>
</evidence>
<dbReference type="EC" id="3.2.1.17" evidence="1"/>
<dbReference type="InterPro" id="IPR019799">
    <property type="entry name" value="Glyco_hydro_22_CS"/>
</dbReference>
<reference evidence="7" key="1">
    <citation type="submission" date="2014-09" db="EMBL/GenBank/DDBJ databases">
        <title>Molecular characterization and roles in the innate immune response of a novel c-type lysozyme from Manila clam, Ruditapes philippinarum.</title>
        <authorList>
            <person name="Ding J."/>
            <person name="Wang R."/>
            <person name="Liao M."/>
            <person name="Yang F."/>
            <person name="Yan X."/>
            <person name="Zhang G."/>
        </authorList>
    </citation>
    <scope>NUCLEOTIDE SEQUENCE</scope>
</reference>
<protein>
    <recommendedName>
        <fullName evidence="1">lysozyme</fullName>
        <ecNumber evidence="1">3.2.1.17</ecNumber>
    </recommendedName>
</protein>
<dbReference type="GO" id="GO:0003796">
    <property type="term" value="F:lysozyme activity"/>
    <property type="evidence" value="ECO:0007669"/>
    <property type="project" value="UniProtKB-EC"/>
</dbReference>
<dbReference type="PANTHER" id="PTHR11407:SF63">
    <property type="entry name" value="LYSOZYME C"/>
    <property type="match status" value="1"/>
</dbReference>
<keyword evidence="5" id="KW-0732">Signal</keyword>
<evidence type="ECO:0000256" key="5">
    <source>
        <dbReference type="SAM" id="SignalP"/>
    </source>
</evidence>
<keyword evidence="3" id="KW-1015">Disulfide bond</keyword>
<comment type="similarity">
    <text evidence="4">Belongs to the glycosyl hydrolase 22 family.</text>
</comment>